<organism evidence="14 15">
    <name type="scientific">Xyrichtys novacula</name>
    <name type="common">Pearly razorfish</name>
    <name type="synonym">Hemipteronotus novacula</name>
    <dbReference type="NCBI Taxonomy" id="13765"/>
    <lineage>
        <taxon>Eukaryota</taxon>
        <taxon>Metazoa</taxon>
        <taxon>Chordata</taxon>
        <taxon>Craniata</taxon>
        <taxon>Vertebrata</taxon>
        <taxon>Euteleostomi</taxon>
        <taxon>Actinopterygii</taxon>
        <taxon>Neopterygii</taxon>
        <taxon>Teleostei</taxon>
        <taxon>Neoteleostei</taxon>
        <taxon>Acanthomorphata</taxon>
        <taxon>Eupercaria</taxon>
        <taxon>Labriformes</taxon>
        <taxon>Labridae</taxon>
        <taxon>Xyrichtys</taxon>
    </lineage>
</organism>
<evidence type="ECO:0000256" key="4">
    <source>
        <dbReference type="ARBA" id="ARBA00022737"/>
    </source>
</evidence>
<keyword evidence="15" id="KW-1185">Reference proteome</keyword>
<dbReference type="FunFam" id="3.30.160.60:FF:000508">
    <property type="entry name" value="Myeloid zinc finger 1"/>
    <property type="match status" value="1"/>
</dbReference>
<dbReference type="Pfam" id="PF00096">
    <property type="entry name" value="zf-C2H2"/>
    <property type="match status" value="4"/>
</dbReference>
<protein>
    <submittedName>
        <fullName evidence="14">Zinc finger protein 180-like</fullName>
    </submittedName>
</protein>
<dbReference type="FunFam" id="3.30.160.60:FF:000100">
    <property type="entry name" value="Zinc finger 45-like"/>
    <property type="match status" value="2"/>
</dbReference>
<dbReference type="FunFam" id="3.30.160.60:FF:002343">
    <property type="entry name" value="Zinc finger protein 33A"/>
    <property type="match status" value="1"/>
</dbReference>
<accession>A0AAV1HCB1</accession>
<feature type="compositionally biased region" description="Basic and acidic residues" evidence="12">
    <location>
        <begin position="146"/>
        <end position="173"/>
    </location>
</feature>
<dbReference type="SUPFAM" id="SSF57667">
    <property type="entry name" value="beta-beta-alpha zinc fingers"/>
    <property type="match status" value="3"/>
</dbReference>
<keyword evidence="8" id="KW-0238">DNA-binding</keyword>
<evidence type="ECO:0000256" key="5">
    <source>
        <dbReference type="ARBA" id="ARBA00022771"/>
    </source>
</evidence>
<evidence type="ECO:0000256" key="8">
    <source>
        <dbReference type="ARBA" id="ARBA00023125"/>
    </source>
</evidence>
<dbReference type="PROSITE" id="PS50157">
    <property type="entry name" value="ZINC_FINGER_C2H2_2"/>
    <property type="match status" value="6"/>
</dbReference>
<evidence type="ECO:0000256" key="12">
    <source>
        <dbReference type="SAM" id="MobiDB-lite"/>
    </source>
</evidence>
<evidence type="ECO:0000256" key="9">
    <source>
        <dbReference type="ARBA" id="ARBA00023163"/>
    </source>
</evidence>
<evidence type="ECO:0000256" key="1">
    <source>
        <dbReference type="ARBA" id="ARBA00004123"/>
    </source>
</evidence>
<keyword evidence="7" id="KW-0805">Transcription regulation</keyword>
<evidence type="ECO:0000256" key="6">
    <source>
        <dbReference type="ARBA" id="ARBA00022833"/>
    </source>
</evidence>
<dbReference type="FunFam" id="3.30.160.60:FF:000446">
    <property type="entry name" value="Zinc finger protein"/>
    <property type="match status" value="1"/>
</dbReference>
<keyword evidence="3" id="KW-0479">Metal-binding</keyword>
<dbReference type="EMBL" id="OY660884">
    <property type="protein sequence ID" value="CAJ1082909.1"/>
    <property type="molecule type" value="Genomic_DNA"/>
</dbReference>
<feature type="domain" description="C2H2-type" evidence="13">
    <location>
        <begin position="311"/>
        <end position="338"/>
    </location>
</feature>
<evidence type="ECO:0000256" key="10">
    <source>
        <dbReference type="ARBA" id="ARBA00023242"/>
    </source>
</evidence>
<dbReference type="PANTHER" id="PTHR16515:SF66">
    <property type="entry name" value="C2H2-TYPE DOMAIN-CONTAINING PROTEIN"/>
    <property type="match status" value="1"/>
</dbReference>
<proteinExistence type="inferred from homology"/>
<evidence type="ECO:0000256" key="11">
    <source>
        <dbReference type="PROSITE-ProRule" id="PRU00042"/>
    </source>
</evidence>
<dbReference type="GO" id="GO:0008270">
    <property type="term" value="F:zinc ion binding"/>
    <property type="evidence" value="ECO:0007669"/>
    <property type="project" value="UniProtKB-KW"/>
</dbReference>
<feature type="compositionally biased region" description="Polar residues" evidence="12">
    <location>
        <begin position="136"/>
        <end position="145"/>
    </location>
</feature>
<dbReference type="InterPro" id="IPR013087">
    <property type="entry name" value="Znf_C2H2_type"/>
</dbReference>
<dbReference type="Proteomes" id="UP001178508">
    <property type="component" value="Chromosome 21"/>
</dbReference>
<keyword evidence="9" id="KW-0804">Transcription</keyword>
<feature type="region of interest" description="Disordered" evidence="12">
    <location>
        <begin position="127"/>
        <end position="213"/>
    </location>
</feature>
<feature type="compositionally biased region" description="Acidic residues" evidence="12">
    <location>
        <begin position="187"/>
        <end position="199"/>
    </location>
</feature>
<evidence type="ECO:0000256" key="3">
    <source>
        <dbReference type="ARBA" id="ARBA00022723"/>
    </source>
</evidence>
<gene>
    <name evidence="14" type="ORF">XNOV1_A019183</name>
</gene>
<feature type="region of interest" description="Disordered" evidence="12">
    <location>
        <begin position="61"/>
        <end position="86"/>
    </location>
</feature>
<sequence length="423" mass="48350">MSGIQNLRVLVNQRLSAAAEEIFELFERTILEYEEKVCGSKENQHNQMMITVYNPEVRSHGADTQQMSEVPPEHQEKRPGPDQEDSLETTYIKEEPEELWSIQEREHLKGVGEAEIIKFTFTPVPVKSERDDDAQTTESHQTQTDMNRDRGLLKPEDCGGSEPDRNFHLDRHLQPVSDEEISRSGSETDESSCDWEETSEPQSSLNSQQNKEIPVGEIECSIEDTSESSFTFAASFGQKEQVQKQEETQTGKKPFVCSICSKNYPDKRCLRKHMKRHSEEKCFTCSFCSKRFPFRGELAAHMRRHTGEKPFSCQECGMGFTRKPSLTTHLRIHTGVKPFPCSFCNASFGQKGDLVRHTRLHTGEKPYSCSLCNKKFVDRGNLTKHLRVHTGEKPFSCNLCERSFTRLVGVKNHKCVGESSKEK</sequence>
<dbReference type="GO" id="GO:0005634">
    <property type="term" value="C:nucleus"/>
    <property type="evidence" value="ECO:0007669"/>
    <property type="project" value="UniProtKB-SubCell"/>
</dbReference>
<dbReference type="GO" id="GO:0042802">
    <property type="term" value="F:identical protein binding"/>
    <property type="evidence" value="ECO:0007669"/>
    <property type="project" value="UniProtKB-ARBA"/>
</dbReference>
<dbReference type="FunFam" id="3.30.160.60:FF:000264">
    <property type="entry name" value="Zinc finger protein 236"/>
    <property type="match status" value="1"/>
</dbReference>
<dbReference type="SMART" id="SM00355">
    <property type="entry name" value="ZnF_C2H2"/>
    <property type="match status" value="6"/>
</dbReference>
<keyword evidence="4" id="KW-0677">Repeat</keyword>
<keyword evidence="6" id="KW-0862">Zinc</keyword>
<name>A0AAV1HCB1_XYRNO</name>
<feature type="domain" description="C2H2-type" evidence="13">
    <location>
        <begin position="395"/>
        <end position="423"/>
    </location>
</feature>
<evidence type="ECO:0000256" key="7">
    <source>
        <dbReference type="ARBA" id="ARBA00023015"/>
    </source>
</evidence>
<evidence type="ECO:0000256" key="2">
    <source>
        <dbReference type="ARBA" id="ARBA00006991"/>
    </source>
</evidence>
<keyword evidence="5 11" id="KW-0863">Zinc-finger</keyword>
<dbReference type="InterPro" id="IPR050331">
    <property type="entry name" value="Zinc_finger"/>
</dbReference>
<keyword evidence="10" id="KW-0539">Nucleus</keyword>
<feature type="domain" description="C2H2-type" evidence="13">
    <location>
        <begin position="255"/>
        <end position="282"/>
    </location>
</feature>
<dbReference type="PROSITE" id="PS00028">
    <property type="entry name" value="ZINC_FINGER_C2H2_1"/>
    <property type="match status" value="5"/>
</dbReference>
<dbReference type="InterPro" id="IPR036236">
    <property type="entry name" value="Znf_C2H2_sf"/>
</dbReference>
<dbReference type="Gene3D" id="3.30.160.60">
    <property type="entry name" value="Classic Zinc Finger"/>
    <property type="match status" value="6"/>
</dbReference>
<feature type="compositionally biased region" description="Basic and acidic residues" evidence="12">
    <location>
        <begin position="71"/>
        <end position="81"/>
    </location>
</feature>
<feature type="domain" description="C2H2-type" evidence="13">
    <location>
        <begin position="339"/>
        <end position="366"/>
    </location>
</feature>
<dbReference type="AlphaFoldDB" id="A0AAV1HCB1"/>
<feature type="domain" description="C2H2-type" evidence="13">
    <location>
        <begin position="283"/>
        <end position="310"/>
    </location>
</feature>
<feature type="domain" description="C2H2-type" evidence="13">
    <location>
        <begin position="367"/>
        <end position="394"/>
    </location>
</feature>
<dbReference type="GO" id="GO:0010468">
    <property type="term" value="P:regulation of gene expression"/>
    <property type="evidence" value="ECO:0007669"/>
    <property type="project" value="TreeGrafter"/>
</dbReference>
<dbReference type="PANTHER" id="PTHR16515">
    <property type="entry name" value="PR DOMAIN ZINC FINGER PROTEIN"/>
    <property type="match status" value="1"/>
</dbReference>
<comment type="similarity">
    <text evidence="2">Belongs to the krueppel C2H2-type zinc-finger protein family.</text>
</comment>
<evidence type="ECO:0000313" key="15">
    <source>
        <dbReference type="Proteomes" id="UP001178508"/>
    </source>
</evidence>
<evidence type="ECO:0000313" key="14">
    <source>
        <dbReference type="EMBL" id="CAJ1082909.1"/>
    </source>
</evidence>
<comment type="subcellular location">
    <subcellularLocation>
        <location evidence="1">Nucleus</location>
    </subcellularLocation>
</comment>
<feature type="compositionally biased region" description="Polar residues" evidence="12">
    <location>
        <begin position="200"/>
        <end position="211"/>
    </location>
</feature>
<reference evidence="14" key="1">
    <citation type="submission" date="2023-08" db="EMBL/GenBank/DDBJ databases">
        <authorList>
            <person name="Alioto T."/>
            <person name="Alioto T."/>
            <person name="Gomez Garrido J."/>
        </authorList>
    </citation>
    <scope>NUCLEOTIDE SEQUENCE</scope>
</reference>
<dbReference type="GO" id="GO:0003677">
    <property type="term" value="F:DNA binding"/>
    <property type="evidence" value="ECO:0007669"/>
    <property type="project" value="UniProtKB-KW"/>
</dbReference>
<evidence type="ECO:0000259" key="13">
    <source>
        <dbReference type="PROSITE" id="PS50157"/>
    </source>
</evidence>
<dbReference type="Pfam" id="PF13894">
    <property type="entry name" value="zf-C2H2_4"/>
    <property type="match status" value="1"/>
</dbReference>